<evidence type="ECO:0000259" key="10">
    <source>
        <dbReference type="PROSITE" id="PS50950"/>
    </source>
</evidence>
<keyword evidence="5 7" id="KW-0238">DNA-binding</keyword>
<evidence type="ECO:0000259" key="11">
    <source>
        <dbReference type="PROSITE" id="PS51915"/>
    </source>
</evidence>
<name>A0A6J1SEE8_FRAOC</name>
<dbReference type="PROSITE" id="PS51915">
    <property type="entry name" value="ZAD"/>
    <property type="match status" value="1"/>
</dbReference>
<keyword evidence="1 8" id="KW-0479">Metal-binding</keyword>
<feature type="domain" description="C2H2-type" evidence="9">
    <location>
        <begin position="1066"/>
        <end position="1093"/>
    </location>
</feature>
<dbReference type="SUPFAM" id="SSF57667">
    <property type="entry name" value="beta-beta-alpha zinc fingers"/>
    <property type="match status" value="6"/>
</dbReference>
<keyword evidence="2" id="KW-0677">Repeat</keyword>
<feature type="domain" description="C2H2-type" evidence="9">
    <location>
        <begin position="882"/>
        <end position="909"/>
    </location>
</feature>
<dbReference type="SMART" id="SM00980">
    <property type="entry name" value="THAP"/>
    <property type="match status" value="1"/>
</dbReference>
<evidence type="ECO:0000256" key="7">
    <source>
        <dbReference type="PROSITE-ProRule" id="PRU00309"/>
    </source>
</evidence>
<dbReference type="Gene3D" id="3.30.160.60">
    <property type="entry name" value="Classic Zinc Finger"/>
    <property type="match status" value="8"/>
</dbReference>
<dbReference type="GO" id="GO:0006355">
    <property type="term" value="P:regulation of DNA-templated transcription"/>
    <property type="evidence" value="ECO:0007669"/>
    <property type="project" value="UniProtKB-ARBA"/>
</dbReference>
<evidence type="ECO:0000256" key="2">
    <source>
        <dbReference type="ARBA" id="ARBA00022737"/>
    </source>
</evidence>
<reference evidence="13" key="1">
    <citation type="submission" date="2025-08" db="UniProtKB">
        <authorList>
            <consortium name="RefSeq"/>
        </authorList>
    </citation>
    <scope>IDENTIFICATION</scope>
    <source>
        <tissue evidence="13">Whole organism</tissue>
    </source>
</reference>
<dbReference type="InterPro" id="IPR006612">
    <property type="entry name" value="THAP_Znf"/>
</dbReference>
<dbReference type="GO" id="GO:0008270">
    <property type="term" value="F:zinc ion binding"/>
    <property type="evidence" value="ECO:0007669"/>
    <property type="project" value="UniProtKB-UniRule"/>
</dbReference>
<feature type="domain" description="C2H2-type" evidence="9">
    <location>
        <begin position="740"/>
        <end position="768"/>
    </location>
</feature>
<dbReference type="SMART" id="SM00868">
    <property type="entry name" value="zf-AD"/>
    <property type="match status" value="2"/>
</dbReference>
<dbReference type="Proteomes" id="UP000504606">
    <property type="component" value="Unplaced"/>
</dbReference>
<dbReference type="FunFam" id="3.30.160.60:FF:000446">
    <property type="entry name" value="Zinc finger protein"/>
    <property type="match status" value="1"/>
</dbReference>
<feature type="domain" description="C2H2-type" evidence="9">
    <location>
        <begin position="909"/>
        <end position="936"/>
    </location>
</feature>
<dbReference type="Pfam" id="PF05485">
    <property type="entry name" value="THAP"/>
    <property type="match status" value="1"/>
</dbReference>
<feature type="domain" description="C2H2-type" evidence="9">
    <location>
        <begin position="981"/>
        <end position="1004"/>
    </location>
</feature>
<dbReference type="KEGG" id="foc:113207181"/>
<dbReference type="PANTHER" id="PTHR24379">
    <property type="entry name" value="KRAB AND ZINC FINGER DOMAIN-CONTAINING"/>
    <property type="match status" value="1"/>
</dbReference>
<feature type="domain" description="C2H2-type" evidence="9">
    <location>
        <begin position="824"/>
        <end position="846"/>
    </location>
</feature>
<evidence type="ECO:0000256" key="8">
    <source>
        <dbReference type="PROSITE-ProRule" id="PRU01263"/>
    </source>
</evidence>
<accession>A0A6J1SEE8</accession>
<organism evidence="12 13">
    <name type="scientific">Frankliniella occidentalis</name>
    <name type="common">Western flower thrips</name>
    <name type="synonym">Euthrips occidentalis</name>
    <dbReference type="NCBI Taxonomy" id="133901"/>
    <lineage>
        <taxon>Eukaryota</taxon>
        <taxon>Metazoa</taxon>
        <taxon>Ecdysozoa</taxon>
        <taxon>Arthropoda</taxon>
        <taxon>Hexapoda</taxon>
        <taxon>Insecta</taxon>
        <taxon>Pterygota</taxon>
        <taxon>Neoptera</taxon>
        <taxon>Paraneoptera</taxon>
        <taxon>Thysanoptera</taxon>
        <taxon>Terebrantia</taxon>
        <taxon>Thripoidea</taxon>
        <taxon>Thripidae</taxon>
        <taxon>Frankliniella</taxon>
    </lineage>
</organism>
<evidence type="ECO:0000256" key="5">
    <source>
        <dbReference type="ARBA" id="ARBA00023125"/>
    </source>
</evidence>
<dbReference type="OrthoDB" id="5982876at2759"/>
<feature type="domain" description="C2H2-type" evidence="9">
    <location>
        <begin position="793"/>
        <end position="822"/>
    </location>
</feature>
<feature type="domain" description="ZAD" evidence="11">
    <location>
        <begin position="377"/>
        <end position="452"/>
    </location>
</feature>
<dbReference type="InterPro" id="IPR013087">
    <property type="entry name" value="Znf_C2H2_type"/>
</dbReference>
<dbReference type="AlphaFoldDB" id="A0A6J1SEE8"/>
<feature type="domain" description="C2H2-type" evidence="9">
    <location>
        <begin position="1123"/>
        <end position="1150"/>
    </location>
</feature>
<dbReference type="InterPro" id="IPR036236">
    <property type="entry name" value="Znf_C2H2_sf"/>
</dbReference>
<feature type="binding site" evidence="8">
    <location>
        <position position="382"/>
    </location>
    <ligand>
        <name>Zn(2+)</name>
        <dbReference type="ChEBI" id="CHEBI:29105"/>
    </ligand>
</feature>
<evidence type="ECO:0000256" key="6">
    <source>
        <dbReference type="PROSITE-ProRule" id="PRU00042"/>
    </source>
</evidence>
<evidence type="ECO:0000259" key="9">
    <source>
        <dbReference type="PROSITE" id="PS50157"/>
    </source>
</evidence>
<proteinExistence type="predicted"/>
<feature type="binding site" evidence="8">
    <location>
        <position position="425"/>
    </location>
    <ligand>
        <name>Zn(2+)</name>
        <dbReference type="ChEBI" id="CHEBI:29105"/>
    </ligand>
</feature>
<dbReference type="SMART" id="SM00692">
    <property type="entry name" value="DM3"/>
    <property type="match status" value="1"/>
</dbReference>
<dbReference type="GO" id="GO:0003677">
    <property type="term" value="F:DNA binding"/>
    <property type="evidence" value="ECO:0007669"/>
    <property type="project" value="UniProtKB-UniRule"/>
</dbReference>
<dbReference type="Pfam" id="PF07776">
    <property type="entry name" value="zf-AD"/>
    <property type="match status" value="1"/>
</dbReference>
<dbReference type="PANTHER" id="PTHR24379:SF121">
    <property type="entry name" value="C2H2-TYPE DOMAIN-CONTAINING PROTEIN"/>
    <property type="match status" value="1"/>
</dbReference>
<feature type="domain" description="C2H2-type" evidence="9">
    <location>
        <begin position="1037"/>
        <end position="1065"/>
    </location>
</feature>
<feature type="binding site" evidence="8">
    <location>
        <position position="428"/>
    </location>
    <ligand>
        <name>Zn(2+)</name>
        <dbReference type="ChEBI" id="CHEBI:29105"/>
    </ligand>
</feature>
<dbReference type="PROSITE" id="PS50950">
    <property type="entry name" value="ZF_THAP"/>
    <property type="match status" value="1"/>
</dbReference>
<evidence type="ECO:0000256" key="3">
    <source>
        <dbReference type="ARBA" id="ARBA00022771"/>
    </source>
</evidence>
<dbReference type="InterPro" id="IPR012934">
    <property type="entry name" value="Znf_AD"/>
</dbReference>
<keyword evidence="4 8" id="KW-0862">Zinc</keyword>
<dbReference type="PROSITE" id="PS00028">
    <property type="entry name" value="ZINC_FINGER_C2H2_1"/>
    <property type="match status" value="11"/>
</dbReference>
<feature type="domain" description="C2H2-type" evidence="9">
    <location>
        <begin position="1095"/>
        <end position="1122"/>
    </location>
</feature>
<dbReference type="SMART" id="SM00355">
    <property type="entry name" value="ZnF_C2H2"/>
    <property type="match status" value="14"/>
</dbReference>
<feature type="domain" description="THAP-type" evidence="10">
    <location>
        <begin position="1"/>
        <end position="80"/>
    </location>
</feature>
<gene>
    <name evidence="13" type="primary">LOC113207181</name>
</gene>
<dbReference type="PROSITE" id="PS50157">
    <property type="entry name" value="ZINC_FINGER_C2H2_2"/>
    <property type="match status" value="12"/>
</dbReference>
<feature type="domain" description="C2H2-type" evidence="9">
    <location>
        <begin position="1009"/>
        <end position="1036"/>
    </location>
</feature>
<evidence type="ECO:0000313" key="12">
    <source>
        <dbReference type="Proteomes" id="UP000504606"/>
    </source>
</evidence>
<evidence type="ECO:0000313" key="13">
    <source>
        <dbReference type="RefSeq" id="XP_026279392.1"/>
    </source>
</evidence>
<keyword evidence="12" id="KW-1185">Reference proteome</keyword>
<evidence type="ECO:0000256" key="4">
    <source>
        <dbReference type="ARBA" id="ARBA00022833"/>
    </source>
</evidence>
<protein>
    <submittedName>
        <fullName evidence="13">Uncharacterized protein LOC113207181</fullName>
    </submittedName>
</protein>
<dbReference type="Gene3D" id="3.40.1800.20">
    <property type="match status" value="1"/>
</dbReference>
<dbReference type="RefSeq" id="XP_026279392.1">
    <property type="nucleotide sequence ID" value="XM_026423607.2"/>
</dbReference>
<dbReference type="Pfam" id="PF00096">
    <property type="entry name" value="zf-C2H2"/>
    <property type="match status" value="5"/>
</dbReference>
<dbReference type="FunFam" id="3.30.160.60:FF:002343">
    <property type="entry name" value="Zinc finger protein 33A"/>
    <property type="match status" value="1"/>
</dbReference>
<keyword evidence="3 6" id="KW-0863">Zinc-finger</keyword>
<dbReference type="SUPFAM" id="SSF57716">
    <property type="entry name" value="Glucocorticoid receptor-like (DNA-binding domain)"/>
    <property type="match status" value="2"/>
</dbReference>
<feature type="binding site" evidence="8">
    <location>
        <position position="379"/>
    </location>
    <ligand>
        <name>Zn(2+)</name>
        <dbReference type="ChEBI" id="CHEBI:29105"/>
    </ligand>
</feature>
<dbReference type="FunFam" id="3.30.160.60:FF:000624">
    <property type="entry name" value="zinc finger protein 697"/>
    <property type="match status" value="1"/>
</dbReference>
<dbReference type="GeneID" id="113207181"/>
<dbReference type="GO" id="GO:0005634">
    <property type="term" value="C:nucleus"/>
    <property type="evidence" value="ECO:0007669"/>
    <property type="project" value="InterPro"/>
</dbReference>
<sequence>MAKCCAPYCVNNQKKDSVECNFFQFPENPCLRKQWISNIGRPHWSPGRRSVICSAHFEDSQIEIKGRKVLLRKNAIPTLFQNSSKKRLEVIKPPDRSKTSKVQLLQLSQEQNVTTLIATEEVVTTSEAKVNLDSDLDQSLEKQPSNLRLRVELASSMDEFVVEDTYILSDCEVVGNQVESQQSQMSYDKLIAEDKTSDFMSPPGNISPALAQSLNFQNKLSLVQNNSITVDSNSSSDTSCKMFLIPENQYSKSDSITFSQQATSKLDLSGKQVLDLSEIATPYSADTETCVFPVKGNTIIVPPIKKRKLSESDISFIPNFSEEAGAVDQEEIHVHTKPNQFIQKGFIELPVSISCHKLSQNFKRNSESSIKWQSGTYMCRLCGIASNKTINLFSSKAKETNLLTRISSILSIKIVPNDDLPQNICSNCLDSLDTCSELIVSSFRTHNQLASVMGQDVKETSHLPVFFHESKRKSNQNMNWQRHILLMEIIHEKDKSFQEYLSIAYNDLHMRLSSEIGEINEPQCSLLLASISNSCTVSEIEQARTAAEALICKTLICHENSERESEPLLEFISTGDDEQCSDDDSAHPAIVLEEEFDPTESEVISDDVTNIESIPLVASNSSFQFLPNDFQVMPIVDDASPSEYLPFENKYSKLSEMRLSKEKSLENMQKFLFWHITEDKNIKLGCRLCNTHLDRLSNFQHHLESHTDFLGNIKENIDMRRQLSQTDHKSQMTTGISSRYQCSVCSEHFPVRSSLKLHLQQQHEANAKCEASDICKASSHHKFCNKFKKEKEWQCRKCLEVFSMESELQKHQALTRHDTEAVSWLCDVCGKRYSQPAKLNQHKKSHLPAEFKYIHQCTHCPKRYINSSRLREHMQKHEEKKYMCKVCGKLFSTKQILKQHEFTHGDPQFLCSLCSRTFFRKSHLLKHMNVHNPQNSRACRAGPQPHRDGLNRCRECKKVFDQNTLLDHYKMCHPNIPLDNYVCEICKEENTSYAELYQHQREVHKTGVKDCPFCDKTIDSSTQMKYHLMRHEGMFPYNCPLCHHGYTANSVLQDHIRRKHTGEKPFECQQCLKRFPTNGALAQHSTVHSLPHQLLPCPVCNQGFKRKAHLDVHIRTHTGEKPYPCPICDRPFRQRPDCVKHIRVIHGEDPSKFDIRFHPNMGVTFPQVVSVADMELILEGEDLMQTSLEANQLIVNHENNS</sequence>
<feature type="domain" description="C2H2-type" evidence="9">
    <location>
        <begin position="855"/>
        <end position="882"/>
    </location>
</feature>
<evidence type="ECO:0000256" key="1">
    <source>
        <dbReference type="ARBA" id="ARBA00022723"/>
    </source>
</evidence>